<proteinExistence type="predicted"/>
<evidence type="ECO:0000313" key="3">
    <source>
        <dbReference type="Proteomes" id="UP000024635"/>
    </source>
</evidence>
<organism evidence="2 3">
    <name type="scientific">Ancylostoma ceylanicum</name>
    <dbReference type="NCBI Taxonomy" id="53326"/>
    <lineage>
        <taxon>Eukaryota</taxon>
        <taxon>Metazoa</taxon>
        <taxon>Ecdysozoa</taxon>
        <taxon>Nematoda</taxon>
        <taxon>Chromadorea</taxon>
        <taxon>Rhabditida</taxon>
        <taxon>Rhabditina</taxon>
        <taxon>Rhabditomorpha</taxon>
        <taxon>Strongyloidea</taxon>
        <taxon>Ancylostomatidae</taxon>
        <taxon>Ancylostomatinae</taxon>
        <taxon>Ancylostoma</taxon>
    </lineage>
</organism>
<comment type="caution">
    <text evidence="2">The sequence shown here is derived from an EMBL/GenBank/DDBJ whole genome shotgun (WGS) entry which is preliminary data.</text>
</comment>
<dbReference type="AlphaFoldDB" id="A0A016UHB0"/>
<feature type="domain" description="DUF7083" evidence="1">
    <location>
        <begin position="10"/>
        <end position="53"/>
    </location>
</feature>
<gene>
    <name evidence="2" type="primary">Acey_s0041.g404</name>
    <name evidence="2" type="ORF">Y032_0041g404</name>
</gene>
<dbReference type="EMBL" id="JARK01001377">
    <property type="protein sequence ID" value="EYC14212.1"/>
    <property type="molecule type" value="Genomic_DNA"/>
</dbReference>
<dbReference type="Pfam" id="PF23309">
    <property type="entry name" value="DUF7083"/>
    <property type="match status" value="1"/>
</dbReference>
<protein>
    <recommendedName>
        <fullName evidence="1">DUF7083 domain-containing protein</fullName>
    </recommendedName>
</protein>
<evidence type="ECO:0000259" key="1">
    <source>
        <dbReference type="Pfam" id="PF23309"/>
    </source>
</evidence>
<evidence type="ECO:0000313" key="2">
    <source>
        <dbReference type="EMBL" id="EYC14212.1"/>
    </source>
</evidence>
<dbReference type="InterPro" id="IPR055510">
    <property type="entry name" value="DUF7083"/>
</dbReference>
<reference evidence="3" key="1">
    <citation type="journal article" date="2015" name="Nat. Genet.">
        <title>The genome and transcriptome of the zoonotic hookworm Ancylostoma ceylanicum identify infection-specific gene families.</title>
        <authorList>
            <person name="Schwarz E.M."/>
            <person name="Hu Y."/>
            <person name="Antoshechkin I."/>
            <person name="Miller M.M."/>
            <person name="Sternberg P.W."/>
            <person name="Aroian R.V."/>
        </authorList>
    </citation>
    <scope>NUCLEOTIDE SEQUENCE</scope>
    <source>
        <strain evidence="3">HY135</strain>
    </source>
</reference>
<sequence>MVAKMSLGSKARLVSKLDAARYAHFTNHNLPKKTFDASLDETVKRLEELFGHNKSVFVRRYAFLQTKCNDETIHDCTGLVNRRH</sequence>
<name>A0A016UHB0_9BILA</name>
<accession>A0A016UHB0</accession>
<keyword evidence="3" id="KW-1185">Reference proteome</keyword>
<dbReference type="Proteomes" id="UP000024635">
    <property type="component" value="Unassembled WGS sequence"/>
</dbReference>